<dbReference type="EMBL" id="MDYQ01000511">
    <property type="protein sequence ID" value="PRP74009.1"/>
    <property type="molecule type" value="Genomic_DNA"/>
</dbReference>
<evidence type="ECO:0000256" key="2">
    <source>
        <dbReference type="ARBA" id="ARBA00006020"/>
    </source>
</evidence>
<sequence length="106" mass="12802">MQRRMVTTLYRNILKFHREELPSEMRQLGDAYVKSEWQLHRKTNGELLNQFIWKWQDYLNTLQKQSKVTREFGVDLGNEQLSIMTKSQKKQLESLKKEAQSIKKDE</sequence>
<evidence type="ECO:0000313" key="8">
    <source>
        <dbReference type="EMBL" id="PRP74009.1"/>
    </source>
</evidence>
<comment type="subcellular location">
    <subcellularLocation>
        <location evidence="1 6">Mitochondrion matrix</location>
    </subcellularLocation>
</comment>
<evidence type="ECO:0000256" key="3">
    <source>
        <dbReference type="ARBA" id="ARBA00022946"/>
    </source>
</evidence>
<dbReference type="Proteomes" id="UP000241769">
    <property type="component" value="Unassembled WGS sequence"/>
</dbReference>
<dbReference type="CDD" id="cd20270">
    <property type="entry name" value="Complex1_LYR_SDHAF3_LYRM10"/>
    <property type="match status" value="1"/>
</dbReference>
<dbReference type="InParanoid" id="A0A2P6MQL8"/>
<dbReference type="PANTHER" id="PTHR13137">
    <property type="entry name" value="DC11 ACN9 HOMOLOG"/>
    <property type="match status" value="1"/>
</dbReference>
<accession>A0A2P6MQL8</accession>
<dbReference type="OrthoDB" id="278329at2759"/>
<keyword evidence="5 6" id="KW-0143">Chaperone</keyword>
<dbReference type="Pfam" id="PF13233">
    <property type="entry name" value="Complex1_LYR_2"/>
    <property type="match status" value="1"/>
</dbReference>
<protein>
    <recommendedName>
        <fullName evidence="6">Succinate dehydrogenase assembly factor 3</fullName>
        <shortName evidence="6">SDH assembly factor 3</shortName>
        <shortName evidence="6">SDHAF3</shortName>
    </recommendedName>
</protein>
<evidence type="ECO:0000256" key="7">
    <source>
        <dbReference type="SAM" id="Coils"/>
    </source>
</evidence>
<dbReference type="EMBL" id="MDYQ01000037">
    <property type="protein sequence ID" value="PRP85906.1"/>
    <property type="molecule type" value="Genomic_DNA"/>
</dbReference>
<feature type="coiled-coil region" evidence="7">
    <location>
        <begin position="78"/>
        <end position="105"/>
    </location>
</feature>
<evidence type="ECO:0000256" key="4">
    <source>
        <dbReference type="ARBA" id="ARBA00023128"/>
    </source>
</evidence>
<dbReference type="GO" id="GO:0006105">
    <property type="term" value="P:succinate metabolic process"/>
    <property type="evidence" value="ECO:0007669"/>
    <property type="project" value="TreeGrafter"/>
</dbReference>
<dbReference type="InterPro" id="IPR008381">
    <property type="entry name" value="SDHAF3/Sdh7"/>
</dbReference>
<keyword evidence="7" id="KW-0175">Coiled coil</keyword>
<proteinExistence type="inferred from homology"/>
<evidence type="ECO:0000313" key="10">
    <source>
        <dbReference type="Proteomes" id="UP000241769"/>
    </source>
</evidence>
<evidence type="ECO:0000256" key="5">
    <source>
        <dbReference type="ARBA" id="ARBA00023186"/>
    </source>
</evidence>
<comment type="caution">
    <text evidence="8">The sequence shown here is derived from an EMBL/GenBank/DDBJ whole genome shotgun (WGS) entry which is preliminary data.</text>
</comment>
<evidence type="ECO:0000313" key="9">
    <source>
        <dbReference type="EMBL" id="PRP85906.1"/>
    </source>
</evidence>
<keyword evidence="10" id="KW-1185">Reference proteome</keyword>
<evidence type="ECO:0000256" key="6">
    <source>
        <dbReference type="RuleBase" id="RU368039"/>
    </source>
</evidence>
<dbReference type="AlphaFoldDB" id="A0A2P6MQL8"/>
<evidence type="ECO:0000256" key="1">
    <source>
        <dbReference type="ARBA" id="ARBA00004305"/>
    </source>
</evidence>
<comment type="similarity">
    <text evidence="2 6">Belongs to the complex I LYR family. SDHAF3 subfamily.</text>
</comment>
<organism evidence="8 10">
    <name type="scientific">Planoprotostelium fungivorum</name>
    <dbReference type="NCBI Taxonomy" id="1890364"/>
    <lineage>
        <taxon>Eukaryota</taxon>
        <taxon>Amoebozoa</taxon>
        <taxon>Evosea</taxon>
        <taxon>Variosea</taxon>
        <taxon>Cavosteliida</taxon>
        <taxon>Cavosteliaceae</taxon>
        <taxon>Planoprotostelium</taxon>
    </lineage>
</organism>
<dbReference type="GO" id="GO:0034553">
    <property type="term" value="P:mitochondrial respiratory chain complex II assembly"/>
    <property type="evidence" value="ECO:0007669"/>
    <property type="project" value="UniProtKB-UniRule"/>
</dbReference>
<name>A0A2P6MQL8_9EUKA</name>
<dbReference type="STRING" id="1890364.A0A2P6MQL8"/>
<comment type="function">
    <text evidence="6">Plays an essential role in the assembly of succinate dehydrogenase (SDH), an enzyme complex (also referred to as respiratory complex II) that is a component of both the tricarboxylic acid (TCA) cycle and the mitochondrial electron transport chain, and which couples the oxidation of succinate to fumarate with the reduction of ubiquinone (coenzyme Q) to ubiquinol. Promotes maturation of the iron-sulfur protein subunit of the SDH catalytic dimer, protecting it from the deleterious effects of oxidants. May act together with SDHAF1.</text>
</comment>
<dbReference type="GO" id="GO:0005758">
    <property type="term" value="C:mitochondrial intermembrane space"/>
    <property type="evidence" value="ECO:0007669"/>
    <property type="project" value="TreeGrafter"/>
</dbReference>
<dbReference type="PANTHER" id="PTHR13137:SF6">
    <property type="entry name" value="SUCCINATE DEHYDROGENASE ASSEMBLY FACTOR 3, MITOCHONDRIAL"/>
    <property type="match status" value="1"/>
</dbReference>
<keyword evidence="3" id="KW-0809">Transit peptide</keyword>
<gene>
    <name evidence="9" type="ORF">PROFUN_06028</name>
    <name evidence="8" type="ORF">PROFUN_16447</name>
</gene>
<comment type="subunit">
    <text evidence="6">Interacts with the iron-sulfur protein subunit within the SDH catalytic dimer.</text>
</comment>
<dbReference type="GO" id="GO:0005759">
    <property type="term" value="C:mitochondrial matrix"/>
    <property type="evidence" value="ECO:0007669"/>
    <property type="project" value="UniProtKB-SubCell"/>
</dbReference>
<reference evidence="8 10" key="1">
    <citation type="journal article" date="2018" name="Genome Biol. Evol.">
        <title>Multiple Roots of Fruiting Body Formation in Amoebozoa.</title>
        <authorList>
            <person name="Hillmann F."/>
            <person name="Forbes G."/>
            <person name="Novohradska S."/>
            <person name="Ferling I."/>
            <person name="Riege K."/>
            <person name="Groth M."/>
            <person name="Westermann M."/>
            <person name="Marz M."/>
            <person name="Spaller T."/>
            <person name="Winckler T."/>
            <person name="Schaap P."/>
            <person name="Glockner G."/>
        </authorList>
    </citation>
    <scope>NUCLEOTIDE SEQUENCE [LARGE SCALE GENOMIC DNA]</scope>
    <source>
        <strain evidence="8 10">Jena</strain>
    </source>
</reference>
<keyword evidence="4 6" id="KW-0496">Mitochondrion</keyword>